<proteinExistence type="predicted"/>
<keyword evidence="3" id="KW-1185">Reference proteome</keyword>
<accession>A0AAV7VA07</accession>
<gene>
    <name evidence="2" type="ORF">NDU88_001542</name>
</gene>
<comment type="caution">
    <text evidence="2">The sequence shown here is derived from an EMBL/GenBank/DDBJ whole genome shotgun (WGS) entry which is preliminary data.</text>
</comment>
<feature type="region of interest" description="Disordered" evidence="1">
    <location>
        <begin position="24"/>
        <end position="79"/>
    </location>
</feature>
<feature type="compositionally biased region" description="Basic and acidic residues" evidence="1">
    <location>
        <begin position="39"/>
        <end position="48"/>
    </location>
</feature>
<name>A0AAV7VA07_PLEWA</name>
<evidence type="ECO:0000313" key="3">
    <source>
        <dbReference type="Proteomes" id="UP001066276"/>
    </source>
</evidence>
<dbReference type="Proteomes" id="UP001066276">
    <property type="component" value="Chromosome 2_1"/>
</dbReference>
<feature type="compositionally biased region" description="Basic and acidic residues" evidence="1">
    <location>
        <begin position="68"/>
        <end position="79"/>
    </location>
</feature>
<dbReference type="EMBL" id="JANPWB010000003">
    <property type="protein sequence ID" value="KAJ1197686.1"/>
    <property type="molecule type" value="Genomic_DNA"/>
</dbReference>
<protein>
    <submittedName>
        <fullName evidence="2">Uncharacterized protein</fullName>
    </submittedName>
</protein>
<evidence type="ECO:0000256" key="1">
    <source>
        <dbReference type="SAM" id="MobiDB-lite"/>
    </source>
</evidence>
<sequence length="79" mass="9026">MYMVHWPIRQRLLHKEGFLNPLHYAPGRRPSAATAPSEEAQREAERSRTVVVKASAGGFPCKPVMRTRRQDKGEHEMSV</sequence>
<dbReference type="AlphaFoldDB" id="A0AAV7VA07"/>
<reference evidence="2" key="1">
    <citation type="journal article" date="2022" name="bioRxiv">
        <title>Sequencing and chromosome-scale assembly of the giantPleurodeles waltlgenome.</title>
        <authorList>
            <person name="Brown T."/>
            <person name="Elewa A."/>
            <person name="Iarovenko S."/>
            <person name="Subramanian E."/>
            <person name="Araus A.J."/>
            <person name="Petzold A."/>
            <person name="Susuki M."/>
            <person name="Suzuki K.-i.T."/>
            <person name="Hayashi T."/>
            <person name="Toyoda A."/>
            <person name="Oliveira C."/>
            <person name="Osipova E."/>
            <person name="Leigh N.D."/>
            <person name="Simon A."/>
            <person name="Yun M.H."/>
        </authorList>
    </citation>
    <scope>NUCLEOTIDE SEQUENCE</scope>
    <source>
        <strain evidence="2">20211129_DDA</strain>
        <tissue evidence="2">Liver</tissue>
    </source>
</reference>
<evidence type="ECO:0000313" key="2">
    <source>
        <dbReference type="EMBL" id="KAJ1197686.1"/>
    </source>
</evidence>
<organism evidence="2 3">
    <name type="scientific">Pleurodeles waltl</name>
    <name type="common">Iberian ribbed newt</name>
    <dbReference type="NCBI Taxonomy" id="8319"/>
    <lineage>
        <taxon>Eukaryota</taxon>
        <taxon>Metazoa</taxon>
        <taxon>Chordata</taxon>
        <taxon>Craniata</taxon>
        <taxon>Vertebrata</taxon>
        <taxon>Euteleostomi</taxon>
        <taxon>Amphibia</taxon>
        <taxon>Batrachia</taxon>
        <taxon>Caudata</taxon>
        <taxon>Salamandroidea</taxon>
        <taxon>Salamandridae</taxon>
        <taxon>Pleurodelinae</taxon>
        <taxon>Pleurodeles</taxon>
    </lineage>
</organism>